<accession>A0A0A9TGY0</accession>
<proteinExistence type="predicted"/>
<organism evidence="1">
    <name type="scientific">Arundo donax</name>
    <name type="common">Giant reed</name>
    <name type="synonym">Donax arundinaceus</name>
    <dbReference type="NCBI Taxonomy" id="35708"/>
    <lineage>
        <taxon>Eukaryota</taxon>
        <taxon>Viridiplantae</taxon>
        <taxon>Streptophyta</taxon>
        <taxon>Embryophyta</taxon>
        <taxon>Tracheophyta</taxon>
        <taxon>Spermatophyta</taxon>
        <taxon>Magnoliopsida</taxon>
        <taxon>Liliopsida</taxon>
        <taxon>Poales</taxon>
        <taxon>Poaceae</taxon>
        <taxon>PACMAD clade</taxon>
        <taxon>Arundinoideae</taxon>
        <taxon>Arundineae</taxon>
        <taxon>Arundo</taxon>
    </lineage>
</organism>
<dbReference type="EMBL" id="GBRH01244856">
    <property type="protein sequence ID" value="JAD53039.1"/>
    <property type="molecule type" value="Transcribed_RNA"/>
</dbReference>
<reference evidence="1" key="1">
    <citation type="submission" date="2014-09" db="EMBL/GenBank/DDBJ databases">
        <authorList>
            <person name="Magalhaes I.L.F."/>
            <person name="Oliveira U."/>
            <person name="Santos F.R."/>
            <person name="Vidigal T.H.D.A."/>
            <person name="Brescovit A.D."/>
            <person name="Santos A.J."/>
        </authorList>
    </citation>
    <scope>NUCLEOTIDE SEQUENCE</scope>
    <source>
        <tissue evidence="1">Shoot tissue taken approximately 20 cm above the soil surface</tissue>
    </source>
</reference>
<sequence length="45" mass="5669">MVIWYMTMIEHISFVIWHAFQILFVEYFCFVPRGKWLFSRTSFLF</sequence>
<reference evidence="1" key="2">
    <citation type="journal article" date="2015" name="Data Brief">
        <title>Shoot transcriptome of the giant reed, Arundo donax.</title>
        <authorList>
            <person name="Barrero R.A."/>
            <person name="Guerrero F.D."/>
            <person name="Moolhuijzen P."/>
            <person name="Goolsby J.A."/>
            <person name="Tidwell J."/>
            <person name="Bellgard S.E."/>
            <person name="Bellgard M.I."/>
        </authorList>
    </citation>
    <scope>NUCLEOTIDE SEQUENCE</scope>
    <source>
        <tissue evidence="1">Shoot tissue taken approximately 20 cm above the soil surface</tissue>
    </source>
</reference>
<evidence type="ECO:0000313" key="1">
    <source>
        <dbReference type="EMBL" id="JAD53039.1"/>
    </source>
</evidence>
<dbReference type="AlphaFoldDB" id="A0A0A9TGY0"/>
<name>A0A0A9TGY0_ARUDO</name>
<protein>
    <submittedName>
        <fullName evidence="1">Uncharacterized protein</fullName>
    </submittedName>
</protein>